<evidence type="ECO:0000313" key="2">
    <source>
        <dbReference type="Proteomes" id="UP000287527"/>
    </source>
</evidence>
<dbReference type="OrthoDB" id="637392at2"/>
<comment type="caution">
    <text evidence="1">The sequence shown here is derived from an EMBL/GenBank/DDBJ whole genome shotgun (WGS) entry which is preliminary data.</text>
</comment>
<dbReference type="AlphaFoldDB" id="A0A3S4SWB2"/>
<organism evidence="1 2">
    <name type="scientific">Flavobacterium cerinum</name>
    <dbReference type="NCBI Taxonomy" id="2502784"/>
    <lineage>
        <taxon>Bacteria</taxon>
        <taxon>Pseudomonadati</taxon>
        <taxon>Bacteroidota</taxon>
        <taxon>Flavobacteriia</taxon>
        <taxon>Flavobacteriales</taxon>
        <taxon>Flavobacteriaceae</taxon>
        <taxon>Flavobacterium</taxon>
    </lineage>
</organism>
<evidence type="ECO:0000313" key="1">
    <source>
        <dbReference type="EMBL" id="RWW93825.1"/>
    </source>
</evidence>
<protein>
    <submittedName>
        <fullName evidence="1">Uncharacterized protein</fullName>
    </submittedName>
</protein>
<dbReference type="PROSITE" id="PS51257">
    <property type="entry name" value="PROKAR_LIPOPROTEIN"/>
    <property type="match status" value="1"/>
</dbReference>
<dbReference type="EMBL" id="SBII01000011">
    <property type="protein sequence ID" value="RWW93825.1"/>
    <property type="molecule type" value="Genomic_DNA"/>
</dbReference>
<reference evidence="1 2" key="1">
    <citation type="submission" date="2019-01" db="EMBL/GenBank/DDBJ databases">
        <title>Flavobacterium sp. nov.,isolated from freshwater.</title>
        <authorList>
            <person name="Zhang R."/>
            <person name="Du Z.-J."/>
        </authorList>
    </citation>
    <scope>NUCLEOTIDE SEQUENCE [LARGE SCALE GENOMIC DNA]</scope>
    <source>
        <strain evidence="1 2">1E403</strain>
    </source>
</reference>
<name>A0A3S4SWB2_9FLAO</name>
<dbReference type="Proteomes" id="UP000287527">
    <property type="component" value="Unassembled WGS sequence"/>
</dbReference>
<keyword evidence="2" id="KW-1185">Reference proteome</keyword>
<sequence>MKKLAILLLLSVFGCNKKPTENKIETQQTDTVQFKPAYKTAEAIPEKLYSETEIEIDLQGNGNKTKASLQQIKEQVGNPLEDGTPAEYIIKFDNANIPSLNIGCCAAKLINEGDLNNDGNEELSIYQEPMNGCTYTMTTYTFKNGEWKQLIPPFLIPTACEEIPLDEIKKRVFQEKNKIYIYQTDINDENLKLIKTEAKLQ</sequence>
<gene>
    <name evidence="1" type="ORF">EPI11_14925</name>
</gene>
<dbReference type="RefSeq" id="WP_128390780.1">
    <property type="nucleotide sequence ID" value="NZ_SBII01000011.1"/>
</dbReference>
<proteinExistence type="predicted"/>
<accession>A0A3S4SWB2</accession>